<dbReference type="PANTHER" id="PTHR48258:SF8">
    <property type="entry name" value="DUF4216 DOMAIN-CONTAINING PROTEIN"/>
    <property type="match status" value="1"/>
</dbReference>
<dbReference type="eggNOG" id="ENOG502SN87">
    <property type="taxonomic scope" value="Eukaryota"/>
</dbReference>
<protein>
    <submittedName>
        <fullName evidence="2">Uncharacterized protein LOC104229900</fullName>
    </submittedName>
</protein>
<reference evidence="1" key="1">
    <citation type="journal article" date="2013" name="Genome Biol.">
        <title>Reference genomes and transcriptomes of Nicotiana sylvestris and Nicotiana tomentosiformis.</title>
        <authorList>
            <person name="Sierro N."/>
            <person name="Battey J.N."/>
            <person name="Ouadi S."/>
            <person name="Bovet L."/>
            <person name="Goepfert S."/>
            <person name="Bakaher N."/>
            <person name="Peitsch M.C."/>
            <person name="Ivanov N.V."/>
        </authorList>
    </citation>
    <scope>NUCLEOTIDE SEQUENCE [LARGE SCALE GENOMIC DNA]</scope>
</reference>
<organism evidence="1 2">
    <name type="scientific">Nicotiana sylvestris</name>
    <name type="common">Wood tobacco</name>
    <name type="synonym">South American tobacco</name>
    <dbReference type="NCBI Taxonomy" id="4096"/>
    <lineage>
        <taxon>Eukaryota</taxon>
        <taxon>Viridiplantae</taxon>
        <taxon>Streptophyta</taxon>
        <taxon>Embryophyta</taxon>
        <taxon>Tracheophyta</taxon>
        <taxon>Spermatophyta</taxon>
        <taxon>Magnoliopsida</taxon>
        <taxon>eudicotyledons</taxon>
        <taxon>Gunneridae</taxon>
        <taxon>Pentapetalae</taxon>
        <taxon>asterids</taxon>
        <taxon>lamiids</taxon>
        <taxon>Solanales</taxon>
        <taxon>Solanaceae</taxon>
        <taxon>Nicotianoideae</taxon>
        <taxon>Nicotianeae</taxon>
        <taxon>Nicotiana</taxon>
    </lineage>
</organism>
<evidence type="ECO:0000313" key="2">
    <source>
        <dbReference type="RefSeq" id="XP_009780927.1"/>
    </source>
</evidence>
<gene>
    <name evidence="2" type="primary">LOC104229900</name>
</gene>
<sequence length="181" mass="21414">MSSRRFNSRGFLAEECLIFCSRYLHDEVKTRFSRYQLEDDAGAETEGDDLSPIFPKIGHPIGSKKKKKGKAFTMDLQLCFEAHRYVLFNTRDEQLEMFIQEHKSLIDNQTRSNAWIRARNHSQEFDNWFKEKVKTVEVPNHLRWLAKGPNIVAKNILDISTMDTDFIRWNEIVDSRLRIME</sequence>
<proteinExistence type="predicted"/>
<dbReference type="Proteomes" id="UP000189701">
    <property type="component" value="Unplaced"/>
</dbReference>
<dbReference type="PANTHER" id="PTHR48258">
    <property type="entry name" value="DUF4218 DOMAIN-CONTAINING PROTEIN-RELATED"/>
    <property type="match status" value="1"/>
</dbReference>
<reference evidence="2" key="2">
    <citation type="submission" date="2025-08" db="UniProtKB">
        <authorList>
            <consortium name="RefSeq"/>
        </authorList>
    </citation>
    <scope>IDENTIFICATION</scope>
    <source>
        <tissue evidence="2">Leaf</tissue>
    </source>
</reference>
<dbReference type="RefSeq" id="XP_009780927.1">
    <property type="nucleotide sequence ID" value="XM_009782625.1"/>
</dbReference>
<name>A0A1U7WLT2_NICSY</name>
<evidence type="ECO:0000313" key="1">
    <source>
        <dbReference type="Proteomes" id="UP000189701"/>
    </source>
</evidence>
<dbReference type="AlphaFoldDB" id="A0A1U7WLT2"/>
<keyword evidence="1" id="KW-1185">Reference proteome</keyword>
<accession>A0A1U7WLT2</accession>